<dbReference type="Gene3D" id="3.30.420.10">
    <property type="entry name" value="Ribonuclease H-like superfamily/Ribonuclease H"/>
    <property type="match status" value="1"/>
</dbReference>
<feature type="non-terminal residue" evidence="2">
    <location>
        <position position="1"/>
    </location>
</feature>
<dbReference type="InterPro" id="IPR004875">
    <property type="entry name" value="DDE_SF_endonuclease_dom"/>
</dbReference>
<protein>
    <recommendedName>
        <fullName evidence="1">DDE-1 domain-containing protein</fullName>
    </recommendedName>
</protein>
<dbReference type="GO" id="GO:0005634">
    <property type="term" value="C:nucleus"/>
    <property type="evidence" value="ECO:0007669"/>
    <property type="project" value="TreeGrafter"/>
</dbReference>
<sequence length="295" mass="33686">KTWWRCFKNQNKSSLKFKKVQALDPSGARNFNRKGVAQHFERWREAYQDYDIPPENMWNMDEKAIQLGGGCQGSNWKFFFDAAQGQLYKVKSNDLKMVTIIECISAAGVAMELTFISPSGDLGDWWEVEGVGVIGVSENGWTDNRHGENWFEKHFVPQATALNKLGKPIILLLDGHQSHVSDEMKNIAFKNNILLICMPPKTTHKLQLLDRLVFAAVQAAWAKLCEERAIIADVITLQTVIRDYMEAWQEGMKETTIKHSWQVTGHWPFNPNIFTDDDYAPSLAYAVDQVVPDSY</sequence>
<feature type="non-terminal residue" evidence="2">
    <location>
        <position position="295"/>
    </location>
</feature>
<dbReference type="GO" id="GO:0003677">
    <property type="term" value="F:DNA binding"/>
    <property type="evidence" value="ECO:0007669"/>
    <property type="project" value="TreeGrafter"/>
</dbReference>
<dbReference type="OrthoDB" id="3265672at2759"/>
<dbReference type="Proteomes" id="UP000054248">
    <property type="component" value="Unassembled WGS sequence"/>
</dbReference>
<dbReference type="PANTHER" id="PTHR19303:SF74">
    <property type="entry name" value="POGO TRANSPOSABLE ELEMENT WITH KRAB DOMAIN"/>
    <property type="match status" value="1"/>
</dbReference>
<feature type="domain" description="DDE-1" evidence="1">
    <location>
        <begin position="96"/>
        <end position="261"/>
    </location>
</feature>
<reference evidence="2 3" key="1">
    <citation type="submission" date="2014-04" db="EMBL/GenBank/DDBJ databases">
        <authorList>
            <consortium name="DOE Joint Genome Institute"/>
            <person name="Kuo A."/>
            <person name="Girlanda M."/>
            <person name="Perotto S."/>
            <person name="Kohler A."/>
            <person name="Nagy L.G."/>
            <person name="Floudas D."/>
            <person name="Copeland A."/>
            <person name="Barry K.W."/>
            <person name="Cichocki N."/>
            <person name="Veneault-Fourrey C."/>
            <person name="LaButti K."/>
            <person name="Lindquist E.A."/>
            <person name="Lipzen A."/>
            <person name="Lundell T."/>
            <person name="Morin E."/>
            <person name="Murat C."/>
            <person name="Sun H."/>
            <person name="Tunlid A."/>
            <person name="Henrissat B."/>
            <person name="Grigoriev I.V."/>
            <person name="Hibbett D.S."/>
            <person name="Martin F."/>
            <person name="Nordberg H.P."/>
            <person name="Cantor M.N."/>
            <person name="Hua S.X."/>
        </authorList>
    </citation>
    <scope>NUCLEOTIDE SEQUENCE [LARGE SCALE GENOMIC DNA]</scope>
    <source>
        <strain evidence="2 3">MUT 4182</strain>
    </source>
</reference>
<evidence type="ECO:0000313" key="2">
    <source>
        <dbReference type="EMBL" id="KIO21317.1"/>
    </source>
</evidence>
<accession>A0A0C3LIU2</accession>
<gene>
    <name evidence="2" type="ORF">M407DRAFT_63378</name>
</gene>
<dbReference type="InterPro" id="IPR036397">
    <property type="entry name" value="RNaseH_sf"/>
</dbReference>
<dbReference type="STRING" id="1051891.A0A0C3LIU2"/>
<evidence type="ECO:0000259" key="1">
    <source>
        <dbReference type="Pfam" id="PF03184"/>
    </source>
</evidence>
<dbReference type="InterPro" id="IPR050863">
    <property type="entry name" value="CenT-Element_Derived"/>
</dbReference>
<dbReference type="AlphaFoldDB" id="A0A0C3LIU2"/>
<reference evidence="3" key="2">
    <citation type="submission" date="2015-01" db="EMBL/GenBank/DDBJ databases">
        <title>Evolutionary Origins and Diversification of the Mycorrhizal Mutualists.</title>
        <authorList>
            <consortium name="DOE Joint Genome Institute"/>
            <consortium name="Mycorrhizal Genomics Consortium"/>
            <person name="Kohler A."/>
            <person name="Kuo A."/>
            <person name="Nagy L.G."/>
            <person name="Floudas D."/>
            <person name="Copeland A."/>
            <person name="Barry K.W."/>
            <person name="Cichocki N."/>
            <person name="Veneault-Fourrey C."/>
            <person name="LaButti K."/>
            <person name="Lindquist E.A."/>
            <person name="Lipzen A."/>
            <person name="Lundell T."/>
            <person name="Morin E."/>
            <person name="Murat C."/>
            <person name="Riley R."/>
            <person name="Ohm R."/>
            <person name="Sun H."/>
            <person name="Tunlid A."/>
            <person name="Henrissat B."/>
            <person name="Grigoriev I.V."/>
            <person name="Hibbett D.S."/>
            <person name="Martin F."/>
        </authorList>
    </citation>
    <scope>NUCLEOTIDE SEQUENCE [LARGE SCALE GENOMIC DNA]</scope>
    <source>
        <strain evidence="3">MUT 4182</strain>
    </source>
</reference>
<dbReference type="PANTHER" id="PTHR19303">
    <property type="entry name" value="TRANSPOSON"/>
    <property type="match status" value="1"/>
</dbReference>
<keyword evidence="3" id="KW-1185">Reference proteome</keyword>
<name>A0A0C3LIU2_9AGAM</name>
<organism evidence="2 3">
    <name type="scientific">Tulasnella calospora MUT 4182</name>
    <dbReference type="NCBI Taxonomy" id="1051891"/>
    <lineage>
        <taxon>Eukaryota</taxon>
        <taxon>Fungi</taxon>
        <taxon>Dikarya</taxon>
        <taxon>Basidiomycota</taxon>
        <taxon>Agaricomycotina</taxon>
        <taxon>Agaricomycetes</taxon>
        <taxon>Cantharellales</taxon>
        <taxon>Tulasnellaceae</taxon>
        <taxon>Tulasnella</taxon>
    </lineage>
</organism>
<proteinExistence type="predicted"/>
<dbReference type="EMBL" id="KN823142">
    <property type="protein sequence ID" value="KIO21317.1"/>
    <property type="molecule type" value="Genomic_DNA"/>
</dbReference>
<dbReference type="HOGENOM" id="CLU_013929_2_0_1"/>
<evidence type="ECO:0000313" key="3">
    <source>
        <dbReference type="Proteomes" id="UP000054248"/>
    </source>
</evidence>
<dbReference type="Pfam" id="PF03184">
    <property type="entry name" value="DDE_1"/>
    <property type="match status" value="1"/>
</dbReference>